<sequence length="112" mass="12979">MSVERDDRLNNPAPAFTSVPRMPVRFHNKGTIYYRRDGTCRHSKGVVVSKRIRQTTIIDEDYDNNWVILNSEGSRSDVFQLILKCPVTFELIPSGLLYMGNLYRCLVSWEPI</sequence>
<dbReference type="Proteomes" id="UP001458880">
    <property type="component" value="Unassembled WGS sequence"/>
</dbReference>
<comment type="caution">
    <text evidence="1">The sequence shown here is derived from an EMBL/GenBank/DDBJ whole genome shotgun (WGS) entry which is preliminary data.</text>
</comment>
<reference evidence="1 2" key="1">
    <citation type="journal article" date="2024" name="BMC Genomics">
        <title>De novo assembly and annotation of Popillia japonica's genome with initial clues to its potential as an invasive pest.</title>
        <authorList>
            <person name="Cucini C."/>
            <person name="Boschi S."/>
            <person name="Funari R."/>
            <person name="Cardaioli E."/>
            <person name="Iannotti N."/>
            <person name="Marturano G."/>
            <person name="Paoli F."/>
            <person name="Bruttini M."/>
            <person name="Carapelli A."/>
            <person name="Frati F."/>
            <person name="Nardi F."/>
        </authorList>
    </citation>
    <scope>NUCLEOTIDE SEQUENCE [LARGE SCALE GENOMIC DNA]</scope>
    <source>
        <strain evidence="1">DMR45628</strain>
    </source>
</reference>
<proteinExistence type="predicted"/>
<organism evidence="1 2">
    <name type="scientific">Popillia japonica</name>
    <name type="common">Japanese beetle</name>
    <dbReference type="NCBI Taxonomy" id="7064"/>
    <lineage>
        <taxon>Eukaryota</taxon>
        <taxon>Metazoa</taxon>
        <taxon>Ecdysozoa</taxon>
        <taxon>Arthropoda</taxon>
        <taxon>Hexapoda</taxon>
        <taxon>Insecta</taxon>
        <taxon>Pterygota</taxon>
        <taxon>Neoptera</taxon>
        <taxon>Endopterygota</taxon>
        <taxon>Coleoptera</taxon>
        <taxon>Polyphaga</taxon>
        <taxon>Scarabaeiformia</taxon>
        <taxon>Scarabaeidae</taxon>
        <taxon>Rutelinae</taxon>
        <taxon>Popillia</taxon>
    </lineage>
</organism>
<gene>
    <name evidence="1" type="ORF">QE152_g30751</name>
</gene>
<protein>
    <submittedName>
        <fullName evidence="1">Uncharacterized protein</fullName>
    </submittedName>
</protein>
<dbReference type="EMBL" id="JASPKY010000419">
    <property type="protein sequence ID" value="KAK9701211.1"/>
    <property type="molecule type" value="Genomic_DNA"/>
</dbReference>
<accession>A0AAW1JDP0</accession>
<name>A0AAW1JDP0_POPJA</name>
<dbReference type="AlphaFoldDB" id="A0AAW1JDP0"/>
<evidence type="ECO:0000313" key="1">
    <source>
        <dbReference type="EMBL" id="KAK9701211.1"/>
    </source>
</evidence>
<keyword evidence="2" id="KW-1185">Reference proteome</keyword>
<evidence type="ECO:0000313" key="2">
    <source>
        <dbReference type="Proteomes" id="UP001458880"/>
    </source>
</evidence>